<evidence type="ECO:0000313" key="4">
    <source>
        <dbReference type="Proteomes" id="UP001652700"/>
    </source>
</evidence>
<evidence type="ECO:0000313" key="3">
    <source>
        <dbReference type="EnsemblMetazoa" id="XP_050505303.1"/>
    </source>
</evidence>
<reference evidence="3" key="1">
    <citation type="submission" date="2025-05" db="UniProtKB">
        <authorList>
            <consortium name="EnsemblMetazoa"/>
        </authorList>
    </citation>
    <scope>IDENTIFICATION</scope>
</reference>
<organism evidence="3 4">
    <name type="scientific">Diabrotica virgifera virgifera</name>
    <name type="common">western corn rootworm</name>
    <dbReference type="NCBI Taxonomy" id="50390"/>
    <lineage>
        <taxon>Eukaryota</taxon>
        <taxon>Metazoa</taxon>
        <taxon>Ecdysozoa</taxon>
        <taxon>Arthropoda</taxon>
        <taxon>Hexapoda</taxon>
        <taxon>Insecta</taxon>
        <taxon>Pterygota</taxon>
        <taxon>Neoptera</taxon>
        <taxon>Endopterygota</taxon>
        <taxon>Coleoptera</taxon>
        <taxon>Polyphaga</taxon>
        <taxon>Cucujiformia</taxon>
        <taxon>Chrysomeloidea</taxon>
        <taxon>Chrysomelidae</taxon>
        <taxon>Galerucinae</taxon>
        <taxon>Diabroticina</taxon>
        <taxon>Diabroticites</taxon>
        <taxon>Diabrotica</taxon>
    </lineage>
</organism>
<feature type="region of interest" description="Disordered" evidence="2">
    <location>
        <begin position="1"/>
        <end position="29"/>
    </location>
</feature>
<dbReference type="InterPro" id="IPR005312">
    <property type="entry name" value="DUF1759"/>
</dbReference>
<protein>
    <recommendedName>
        <fullName evidence="5">CCHC-type domain-containing protein</fullName>
    </recommendedName>
</protein>
<feature type="coiled-coil region" evidence="1">
    <location>
        <begin position="97"/>
        <end position="145"/>
    </location>
</feature>
<dbReference type="PANTHER" id="PTHR47331">
    <property type="entry name" value="PHD-TYPE DOMAIN-CONTAINING PROTEIN"/>
    <property type="match status" value="1"/>
</dbReference>
<evidence type="ECO:0000256" key="1">
    <source>
        <dbReference type="SAM" id="Coils"/>
    </source>
</evidence>
<sequence>MPVSEGESKRISKPPPRMTYNEFGNPIDASTPVRVRQPIVNLNRRSSLSRASSVYSTSKEQEKVEQYSEDFSTLKEISPENLSVDEAEKPVNVQKNLQESKKTLRHLQLKLQGLQSLSLVHERKLKNLEELKKKKDEAIRQSIAEDQYLGFDDDGEVVETNHSNEMNMQTEVEEIPQVKCLPESKNLPVDPIVLMTQAISQMSATPSYSRKHEELPKFNGCSEEWPLFKAEFDRSTKEYKIDNSINIRRLREALKGDALETVSFLLPNIDNVESIMKTLEDRFGQPKFVIEGLLKKARAVPSPSVTKPEATIKFGIAVQPVVASITSYKSSQYLYSIEILSTLVKKMSIEMETEWYSWLRQDTSREENLKYFSQWISIKQSLAYLESTPTISSENANDKDRKKKQTHFGKVSTNPNPDRKEYCVYCKIENHHVSDCRKFSALPIKEKDEFAKKNLMCFRCLKKNHAVKNCKSRMTCKIEGCRGRHHTSLHNNSRFNEVQRKVI</sequence>
<accession>A0ABM5K537</accession>
<dbReference type="GeneID" id="126883686"/>
<feature type="compositionally biased region" description="Basic and acidic residues" evidence="2">
    <location>
        <begin position="1"/>
        <end position="10"/>
    </location>
</feature>
<dbReference type="Proteomes" id="UP001652700">
    <property type="component" value="Unplaced"/>
</dbReference>
<keyword evidence="1" id="KW-0175">Coiled coil</keyword>
<name>A0ABM5K537_DIAVI</name>
<feature type="region of interest" description="Disordered" evidence="2">
    <location>
        <begin position="392"/>
        <end position="413"/>
    </location>
</feature>
<proteinExistence type="predicted"/>
<dbReference type="RefSeq" id="XP_050505303.1">
    <property type="nucleotide sequence ID" value="XM_050649346.1"/>
</dbReference>
<dbReference type="EnsemblMetazoa" id="XM_050649346.1">
    <property type="protein sequence ID" value="XP_050505303.1"/>
    <property type="gene ID" value="LOC126883686"/>
</dbReference>
<keyword evidence="4" id="KW-1185">Reference proteome</keyword>
<evidence type="ECO:0000256" key="2">
    <source>
        <dbReference type="SAM" id="MobiDB-lite"/>
    </source>
</evidence>
<dbReference type="Pfam" id="PF03564">
    <property type="entry name" value="DUF1759"/>
    <property type="match status" value="1"/>
</dbReference>
<evidence type="ECO:0008006" key="5">
    <source>
        <dbReference type="Google" id="ProtNLM"/>
    </source>
</evidence>